<gene>
    <name evidence="3" type="ORF">HQ36_05085</name>
</gene>
<evidence type="ECO:0000313" key="4">
    <source>
        <dbReference type="Proteomes" id="UP000030134"/>
    </source>
</evidence>
<reference evidence="3 4" key="1">
    <citation type="submission" date="2014-08" db="EMBL/GenBank/DDBJ databases">
        <title>Porphyromonas gingivicanis strain:COT-022_OH1391 Genome sequencing.</title>
        <authorList>
            <person name="Wallis C."/>
            <person name="Deusch O."/>
            <person name="O'Flynn C."/>
            <person name="Davis I."/>
            <person name="Jospin G."/>
            <person name="Darling A.E."/>
            <person name="Coil D.A."/>
            <person name="Alexiev A."/>
            <person name="Horsfall A."/>
            <person name="Kirkwood N."/>
            <person name="Harris S."/>
            <person name="Eisen J.A."/>
        </authorList>
    </citation>
    <scope>NUCLEOTIDE SEQUENCE [LARGE SCALE GENOMIC DNA]</scope>
    <source>
        <strain evidence="4">COT-022 OH1391</strain>
    </source>
</reference>
<proteinExistence type="predicted"/>
<dbReference type="OrthoDB" id="1012425at2"/>
<dbReference type="AlphaFoldDB" id="A0A0A2G4V0"/>
<evidence type="ECO:0000313" key="3">
    <source>
        <dbReference type="EMBL" id="KGN98271.1"/>
    </source>
</evidence>
<dbReference type="STRING" id="266762.HQ36_05085"/>
<dbReference type="eggNOG" id="ENOG5032ERD">
    <property type="taxonomic scope" value="Bacteria"/>
</dbReference>
<organism evidence="3 4">
    <name type="scientific">Porphyromonas gingivicanis</name>
    <dbReference type="NCBI Taxonomy" id="266762"/>
    <lineage>
        <taxon>Bacteria</taxon>
        <taxon>Pseudomonadati</taxon>
        <taxon>Bacteroidota</taxon>
        <taxon>Bacteroidia</taxon>
        <taxon>Bacteroidales</taxon>
        <taxon>Porphyromonadaceae</taxon>
        <taxon>Porphyromonas</taxon>
    </lineage>
</organism>
<keyword evidence="4" id="KW-1185">Reference proteome</keyword>
<dbReference type="EMBL" id="JQZW01000008">
    <property type="protein sequence ID" value="KGN98271.1"/>
    <property type="molecule type" value="Genomic_DNA"/>
</dbReference>
<sequence>MRKFIFALSILLASVCVASAQFVNFRLEGAPAFSLSSVKAHGFNVMKSGTKVGYHIGAYVDVPVFKGWYLGSGLTFAMKGNKFAQKGGNIIDDAKGLLGIGESNEITMHYLQVPINLGYKLKVSPGLRVGIQTGPYFAAALGGTYKRGVAGVVASYNIFKEGVTNITAKRFDFGWGAAAMLFLGNYYGTVGADFGLLNVSKTSKSSLPTNPSLDYRNTQVYIGLGYSF</sequence>
<keyword evidence="1" id="KW-0732">Signal</keyword>
<dbReference type="Pfam" id="PF13568">
    <property type="entry name" value="OMP_b-brl_2"/>
    <property type="match status" value="1"/>
</dbReference>
<name>A0A0A2G4V0_9PORP</name>
<accession>A0A0A2G4V0</accession>
<feature type="domain" description="Outer membrane protein beta-barrel" evidence="2">
    <location>
        <begin position="25"/>
        <end position="184"/>
    </location>
</feature>
<dbReference type="Proteomes" id="UP000030134">
    <property type="component" value="Unassembled WGS sequence"/>
</dbReference>
<dbReference type="RefSeq" id="WP_025842261.1">
    <property type="nucleotide sequence ID" value="NZ_JQZW01000008.1"/>
</dbReference>
<evidence type="ECO:0000259" key="2">
    <source>
        <dbReference type="Pfam" id="PF13568"/>
    </source>
</evidence>
<comment type="caution">
    <text evidence="3">The sequence shown here is derived from an EMBL/GenBank/DDBJ whole genome shotgun (WGS) entry which is preliminary data.</text>
</comment>
<feature type="chain" id="PRO_5001999002" description="Outer membrane protein beta-barrel domain-containing protein" evidence="1">
    <location>
        <begin position="21"/>
        <end position="228"/>
    </location>
</feature>
<evidence type="ECO:0000256" key="1">
    <source>
        <dbReference type="SAM" id="SignalP"/>
    </source>
</evidence>
<feature type="signal peptide" evidence="1">
    <location>
        <begin position="1"/>
        <end position="20"/>
    </location>
</feature>
<dbReference type="InterPro" id="IPR025665">
    <property type="entry name" value="Beta-barrel_OMP_2"/>
</dbReference>
<protein>
    <recommendedName>
        <fullName evidence="2">Outer membrane protein beta-barrel domain-containing protein</fullName>
    </recommendedName>
</protein>